<dbReference type="Proteomes" id="UP000680670">
    <property type="component" value="Unassembled WGS sequence"/>
</dbReference>
<sequence>MDDSCSLSLDYLKLKDNFNSFNFIQQKSPTSVSGEMKAYWYVGIQTPAE</sequence>
<comment type="caution">
    <text evidence="1">The sequence shown here is derived from an EMBL/GenBank/DDBJ whole genome shotgun (WGS) entry which is preliminary data.</text>
</comment>
<gene>
    <name evidence="1" type="ORF">J6TS1_28910</name>
</gene>
<protein>
    <submittedName>
        <fullName evidence="1">Uncharacterized protein</fullName>
    </submittedName>
</protein>
<evidence type="ECO:0000313" key="1">
    <source>
        <dbReference type="EMBL" id="GIN97021.1"/>
    </source>
</evidence>
<reference evidence="1 2" key="1">
    <citation type="submission" date="2021-03" db="EMBL/GenBank/DDBJ databases">
        <title>Antimicrobial resistance genes in bacteria isolated from Japanese honey, and their potential for conferring macrolide and lincosamide resistance in the American foulbrood pathogen Paenibacillus larvae.</title>
        <authorList>
            <person name="Okamoto M."/>
            <person name="Kumagai M."/>
            <person name="Kanamori H."/>
            <person name="Takamatsu D."/>
        </authorList>
    </citation>
    <scope>NUCLEOTIDE SEQUENCE [LARGE SCALE GENOMIC DNA]</scope>
    <source>
        <strain evidence="1 2">J6TS1</strain>
    </source>
</reference>
<proteinExistence type="predicted"/>
<dbReference type="RefSeq" id="WP_213020750.1">
    <property type="nucleotide sequence ID" value="NZ_BORJ01000007.1"/>
</dbReference>
<keyword evidence="2" id="KW-1185">Reference proteome</keyword>
<dbReference type="EMBL" id="BORJ01000007">
    <property type="protein sequence ID" value="GIN97021.1"/>
    <property type="molecule type" value="Genomic_DNA"/>
</dbReference>
<evidence type="ECO:0000313" key="2">
    <source>
        <dbReference type="Proteomes" id="UP000680670"/>
    </source>
</evidence>
<name>A0ABQ4KYB9_SIMTE</name>
<organism evidence="1 2">
    <name type="scientific">Siminovitchia terrae</name>
    <name type="common">Bacillus terrae</name>
    <dbReference type="NCBI Taxonomy" id="1914933"/>
    <lineage>
        <taxon>Bacteria</taxon>
        <taxon>Bacillati</taxon>
        <taxon>Bacillota</taxon>
        <taxon>Bacilli</taxon>
        <taxon>Bacillales</taxon>
        <taxon>Bacillaceae</taxon>
        <taxon>Siminovitchia</taxon>
    </lineage>
</organism>
<accession>A0ABQ4KYB9</accession>